<dbReference type="eggNOG" id="KOG1492">
    <property type="taxonomic scope" value="Eukaryota"/>
</dbReference>
<organism evidence="8">
    <name type="scientific">Melampsora larici-populina (strain 98AG31 / pathotype 3-4-7)</name>
    <name type="common">Poplar leaf rust fungus</name>
    <dbReference type="NCBI Taxonomy" id="747676"/>
    <lineage>
        <taxon>Eukaryota</taxon>
        <taxon>Fungi</taxon>
        <taxon>Dikarya</taxon>
        <taxon>Basidiomycota</taxon>
        <taxon>Pucciniomycotina</taxon>
        <taxon>Pucciniomycetes</taxon>
        <taxon>Pucciniales</taxon>
        <taxon>Melampsoraceae</taxon>
        <taxon>Melampsora</taxon>
    </lineage>
</organism>
<dbReference type="PROSITE" id="PS50103">
    <property type="entry name" value="ZF_C3H1"/>
    <property type="match status" value="3"/>
</dbReference>
<dbReference type="RefSeq" id="XP_007416109.1">
    <property type="nucleotide sequence ID" value="XM_007416047.1"/>
</dbReference>
<feature type="compositionally biased region" description="Basic and acidic residues" evidence="5">
    <location>
        <begin position="544"/>
        <end position="560"/>
    </location>
</feature>
<dbReference type="KEGG" id="mlr:MELLADRAFT_93107"/>
<evidence type="ECO:0000313" key="8">
    <source>
        <dbReference type="Proteomes" id="UP000001072"/>
    </source>
</evidence>
<feature type="compositionally biased region" description="Polar residues" evidence="5">
    <location>
        <begin position="45"/>
        <end position="54"/>
    </location>
</feature>
<dbReference type="GO" id="GO:0005634">
    <property type="term" value="C:nucleus"/>
    <property type="evidence" value="ECO:0007669"/>
    <property type="project" value="TreeGrafter"/>
</dbReference>
<accession>F4S3Z0</accession>
<feature type="zinc finger region" description="C3H1-type" evidence="4">
    <location>
        <begin position="378"/>
        <end position="406"/>
    </location>
</feature>
<feature type="zinc finger region" description="C3H1-type" evidence="4">
    <location>
        <begin position="463"/>
        <end position="486"/>
    </location>
</feature>
<feature type="compositionally biased region" description="Basic and acidic residues" evidence="5">
    <location>
        <begin position="708"/>
        <end position="720"/>
    </location>
</feature>
<sequence>MSTEQAVVLAEIDRLQGTINQRKKTITEAQKASNQLAHIPISHQFPSTSRSTSFKPRVHDPSHEPRVSLQSSGPAIPLVTKTSWKLVPSSNLTYNPRARSMGSKKLILNKPTTVAAQTIPQSNHSRAIPIKVPSSAVLSSSTPNVSLSTLPQSSSTLSSTTSNVDIPQPENNTSSFSTLHTKNEPILPSSKTPVAQTTSTLKSMTLSASSKPFVHNSSKSFVSSSKSFISNSTQSLLSPSGSEVIIDGIAFARDPRGKKLVRSTNGAATPNKPKIDVPSTVSALDGQVPASTSTPLRASIAGTTYVRTKSGNLIALSALKKHQSQKIEEAKKARLMVLANGLSAKYATQAPRRHPAWEPRIGRGRGSMTMKIARPPRMKKEEQCRFFAKTGACRKGLTCVYQHEPSNVAICPRFLRRTCANPASACPLSHKPNAHNMEHCSHFPRCNKPDCPYPHVETHTSTVCKDFAELGWCSKGAQCKDRHVRECPEFTKDGTCSNSTCRLPHVINRGKKLSDPAPEESDSDEEGSQSGADLFFTDVKGKRKANDFEEQDPHGSESRRAKAPKRHSPIPKSDKTSQHKRSNYDQVANNEDFVTFALSDEDEEQSQLGSEDIDENLEEVASSVDSEELKSVMMDEALEAELESMTDHLSEEVAINPVSDSVSTSPRKIRRRSDLEEGEEVEEGEIFDEDDEDEPMMSSEDEDEDEGIERQLLGDRKPWR</sequence>
<keyword evidence="1 4" id="KW-0479">Metal-binding</keyword>
<dbReference type="GO" id="GO:0008270">
    <property type="term" value="F:zinc ion binding"/>
    <property type="evidence" value="ECO:0007669"/>
    <property type="project" value="UniProtKB-KW"/>
</dbReference>
<evidence type="ECO:0000256" key="2">
    <source>
        <dbReference type="ARBA" id="ARBA00022771"/>
    </source>
</evidence>
<dbReference type="InParanoid" id="F4S3Z0"/>
<evidence type="ECO:0000313" key="7">
    <source>
        <dbReference type="EMBL" id="EGG00655.1"/>
    </source>
</evidence>
<feature type="region of interest" description="Disordered" evidence="5">
    <location>
        <begin position="139"/>
        <end position="193"/>
    </location>
</feature>
<dbReference type="VEuPathDB" id="FungiDB:MELLADRAFT_93107"/>
<dbReference type="STRING" id="747676.F4S3Z0"/>
<reference evidence="8" key="1">
    <citation type="journal article" date="2011" name="Proc. Natl. Acad. Sci. U.S.A.">
        <title>Obligate biotrophy features unraveled by the genomic analysis of rust fungi.</title>
        <authorList>
            <person name="Duplessis S."/>
            <person name="Cuomo C.A."/>
            <person name="Lin Y.-C."/>
            <person name="Aerts A."/>
            <person name="Tisserant E."/>
            <person name="Veneault-Fourrey C."/>
            <person name="Joly D.L."/>
            <person name="Hacquard S."/>
            <person name="Amselem J."/>
            <person name="Cantarel B.L."/>
            <person name="Chiu R."/>
            <person name="Coutinho P.M."/>
            <person name="Feau N."/>
            <person name="Field M."/>
            <person name="Frey P."/>
            <person name="Gelhaye E."/>
            <person name="Goldberg J."/>
            <person name="Grabherr M.G."/>
            <person name="Kodira C.D."/>
            <person name="Kohler A."/>
            <person name="Kuees U."/>
            <person name="Lindquist E.A."/>
            <person name="Lucas S.M."/>
            <person name="Mago R."/>
            <person name="Mauceli E."/>
            <person name="Morin E."/>
            <person name="Murat C."/>
            <person name="Pangilinan J.L."/>
            <person name="Park R."/>
            <person name="Pearson M."/>
            <person name="Quesneville H."/>
            <person name="Rouhier N."/>
            <person name="Sakthikumar S."/>
            <person name="Salamov A.A."/>
            <person name="Schmutz J."/>
            <person name="Selles B."/>
            <person name="Shapiro H."/>
            <person name="Tanguay P."/>
            <person name="Tuskan G.A."/>
            <person name="Henrissat B."/>
            <person name="Van de Peer Y."/>
            <person name="Rouze P."/>
            <person name="Ellis J.G."/>
            <person name="Dodds P.N."/>
            <person name="Schein J.E."/>
            <person name="Zhong S."/>
            <person name="Hamelin R.C."/>
            <person name="Grigoriev I.V."/>
            <person name="Szabo L.J."/>
            <person name="Martin F."/>
        </authorList>
    </citation>
    <scope>NUCLEOTIDE SEQUENCE [LARGE SCALE GENOMIC DNA]</scope>
    <source>
        <strain evidence="8">98AG31 / pathotype 3-4-7</strain>
    </source>
</reference>
<evidence type="ECO:0000256" key="3">
    <source>
        <dbReference type="ARBA" id="ARBA00022833"/>
    </source>
</evidence>
<evidence type="ECO:0000259" key="6">
    <source>
        <dbReference type="PROSITE" id="PS50103"/>
    </source>
</evidence>
<name>F4S3Z0_MELLP</name>
<dbReference type="Gene3D" id="4.10.1000.10">
    <property type="entry name" value="Zinc finger, CCCH-type"/>
    <property type="match status" value="2"/>
</dbReference>
<feature type="region of interest" description="Disordered" evidence="5">
    <location>
        <begin position="544"/>
        <end position="628"/>
    </location>
</feature>
<dbReference type="EMBL" id="GL883145">
    <property type="protein sequence ID" value="EGG00655.1"/>
    <property type="molecule type" value="Genomic_DNA"/>
</dbReference>
<dbReference type="Pfam" id="PF00642">
    <property type="entry name" value="zf-CCCH"/>
    <property type="match status" value="1"/>
</dbReference>
<dbReference type="GeneID" id="18936473"/>
<keyword evidence="8" id="KW-1185">Reference proteome</keyword>
<feature type="zinc finger region" description="C3H1-type" evidence="4">
    <location>
        <begin position="410"/>
        <end position="433"/>
    </location>
</feature>
<dbReference type="InterPro" id="IPR036855">
    <property type="entry name" value="Znf_CCCH_sf"/>
</dbReference>
<feature type="compositionally biased region" description="Basic and acidic residues" evidence="5">
    <location>
        <begin position="57"/>
        <end position="66"/>
    </location>
</feature>
<feature type="compositionally biased region" description="Acidic residues" evidence="5">
    <location>
        <begin position="517"/>
        <end position="527"/>
    </location>
</feature>
<feature type="region of interest" description="Disordered" evidence="5">
    <location>
        <begin position="45"/>
        <end position="73"/>
    </location>
</feature>
<feature type="compositionally biased region" description="Polar residues" evidence="5">
    <location>
        <begin position="163"/>
        <end position="180"/>
    </location>
</feature>
<dbReference type="SUPFAM" id="SSF90229">
    <property type="entry name" value="CCCH zinc finger"/>
    <property type="match status" value="2"/>
</dbReference>
<dbReference type="OrthoDB" id="410307at2759"/>
<protein>
    <recommendedName>
        <fullName evidence="6">C3H1-type domain-containing protein</fullName>
    </recommendedName>
</protein>
<evidence type="ECO:0000256" key="1">
    <source>
        <dbReference type="ARBA" id="ARBA00022723"/>
    </source>
</evidence>
<evidence type="ECO:0000256" key="5">
    <source>
        <dbReference type="SAM" id="MobiDB-lite"/>
    </source>
</evidence>
<feature type="region of interest" description="Disordered" evidence="5">
    <location>
        <begin position="510"/>
        <end position="532"/>
    </location>
</feature>
<feature type="domain" description="C3H1-type" evidence="6">
    <location>
        <begin position="463"/>
        <end position="486"/>
    </location>
</feature>
<dbReference type="Proteomes" id="UP000001072">
    <property type="component" value="Unassembled WGS sequence"/>
</dbReference>
<evidence type="ECO:0000256" key="4">
    <source>
        <dbReference type="PROSITE-ProRule" id="PRU00723"/>
    </source>
</evidence>
<gene>
    <name evidence="7" type="ORF">MELLADRAFT_93107</name>
</gene>
<feature type="domain" description="C3H1-type" evidence="6">
    <location>
        <begin position="378"/>
        <end position="406"/>
    </location>
</feature>
<feature type="domain" description="C3H1-type" evidence="6">
    <location>
        <begin position="410"/>
        <end position="433"/>
    </location>
</feature>
<feature type="compositionally biased region" description="Acidic residues" evidence="5">
    <location>
        <begin position="599"/>
        <end position="618"/>
    </location>
</feature>
<dbReference type="HOGENOM" id="CLU_384053_0_0_1"/>
<dbReference type="PANTHER" id="PTHR46156">
    <property type="entry name" value="CCCH ZINGC FINGER"/>
    <property type="match status" value="1"/>
</dbReference>
<feature type="compositionally biased region" description="Acidic residues" evidence="5">
    <location>
        <begin position="676"/>
        <end position="707"/>
    </location>
</feature>
<keyword evidence="2 4" id="KW-0863">Zinc-finger</keyword>
<dbReference type="InterPro" id="IPR000571">
    <property type="entry name" value="Znf_CCCH"/>
</dbReference>
<proteinExistence type="predicted"/>
<dbReference type="PANTHER" id="PTHR46156:SF1">
    <property type="entry name" value="ZINC FINGER CCCH DOMAIN-CONTAINING PROTEIN 3"/>
    <property type="match status" value="1"/>
</dbReference>
<dbReference type="AlphaFoldDB" id="F4S3Z0"/>
<feature type="compositionally biased region" description="Low complexity" evidence="5">
    <location>
        <begin position="146"/>
        <end position="162"/>
    </location>
</feature>
<feature type="region of interest" description="Disordered" evidence="5">
    <location>
        <begin position="651"/>
        <end position="720"/>
    </location>
</feature>
<keyword evidence="3 4" id="KW-0862">Zinc</keyword>
<dbReference type="SMART" id="SM00356">
    <property type="entry name" value="ZnF_C3H1"/>
    <property type="match status" value="3"/>
</dbReference>